<proteinExistence type="inferred from homology"/>
<dbReference type="GO" id="GO:0016787">
    <property type="term" value="F:hydrolase activity"/>
    <property type="evidence" value="ECO:0007669"/>
    <property type="project" value="UniProtKB-KW"/>
</dbReference>
<comment type="similarity">
    <text evidence="1 3">Belongs to the type-B carboxylesterase/lipase family.</text>
</comment>
<dbReference type="PANTHER" id="PTHR11559">
    <property type="entry name" value="CARBOXYLESTERASE"/>
    <property type="match status" value="1"/>
</dbReference>
<dbReference type="InterPro" id="IPR050309">
    <property type="entry name" value="Type-B_Carboxylest/Lipase"/>
</dbReference>
<dbReference type="ESTHER" id="9homo-a0a0h2seh5">
    <property type="family name" value="Fungal_carboxylesterase_lipase"/>
</dbReference>
<reference evidence="5 6" key="1">
    <citation type="submission" date="2015-04" db="EMBL/GenBank/DDBJ databases">
        <title>Complete genome sequence of Schizopora paradoxa KUC8140, a cosmopolitan wood degrader in East Asia.</title>
        <authorList>
            <consortium name="DOE Joint Genome Institute"/>
            <person name="Min B."/>
            <person name="Park H."/>
            <person name="Jang Y."/>
            <person name="Kim J.-J."/>
            <person name="Kim K.H."/>
            <person name="Pangilinan J."/>
            <person name="Lipzen A."/>
            <person name="Riley R."/>
            <person name="Grigoriev I.V."/>
            <person name="Spatafora J.W."/>
            <person name="Choi I.-G."/>
        </authorList>
    </citation>
    <scope>NUCLEOTIDE SEQUENCE [LARGE SCALE GENOMIC DNA]</scope>
    <source>
        <strain evidence="5 6">KUC8140</strain>
    </source>
</reference>
<evidence type="ECO:0000256" key="1">
    <source>
        <dbReference type="ARBA" id="ARBA00005964"/>
    </source>
</evidence>
<dbReference type="InParanoid" id="A0A0H2SEH5"/>
<accession>A0A0H2SEH5</accession>
<gene>
    <name evidence="5" type="ORF">SCHPADRAFT_824753</name>
</gene>
<dbReference type="Proteomes" id="UP000053477">
    <property type="component" value="Unassembled WGS sequence"/>
</dbReference>
<dbReference type="Pfam" id="PF00135">
    <property type="entry name" value="COesterase"/>
    <property type="match status" value="1"/>
</dbReference>
<protein>
    <recommendedName>
        <fullName evidence="3">Carboxylic ester hydrolase</fullName>
        <ecNumber evidence="3">3.1.1.-</ecNumber>
    </recommendedName>
</protein>
<dbReference type="SUPFAM" id="SSF53474">
    <property type="entry name" value="alpha/beta-Hydrolases"/>
    <property type="match status" value="1"/>
</dbReference>
<dbReference type="InterPro" id="IPR019826">
    <property type="entry name" value="Carboxylesterase_B_AS"/>
</dbReference>
<dbReference type="PROSITE" id="PS00122">
    <property type="entry name" value="CARBOXYLESTERASE_B_1"/>
    <property type="match status" value="1"/>
</dbReference>
<evidence type="ECO:0000259" key="4">
    <source>
        <dbReference type="Pfam" id="PF00135"/>
    </source>
</evidence>
<feature type="domain" description="Carboxylesterase type B" evidence="4">
    <location>
        <begin position="39"/>
        <end position="525"/>
    </location>
</feature>
<keyword evidence="2 3" id="KW-0378">Hydrolase</keyword>
<dbReference type="InterPro" id="IPR029058">
    <property type="entry name" value="AB_hydrolase_fold"/>
</dbReference>
<keyword evidence="3" id="KW-0732">Signal</keyword>
<feature type="signal peptide" evidence="3">
    <location>
        <begin position="1"/>
        <end position="21"/>
    </location>
</feature>
<keyword evidence="6" id="KW-1185">Reference proteome</keyword>
<evidence type="ECO:0000256" key="2">
    <source>
        <dbReference type="ARBA" id="ARBA00022801"/>
    </source>
</evidence>
<evidence type="ECO:0000256" key="3">
    <source>
        <dbReference type="RuleBase" id="RU361235"/>
    </source>
</evidence>
<evidence type="ECO:0000313" key="5">
    <source>
        <dbReference type="EMBL" id="KLO15426.1"/>
    </source>
</evidence>
<dbReference type="AlphaFoldDB" id="A0A0H2SEH5"/>
<sequence length="535" mass="57871">MRVQSLIRCAIFFGCFLRSSAVDPLVDVGFTRYLGTPLANGVTQWLGMRFAAPPLGNLRFRAPVDPPTNRSIQLANQHGAVCLSTGTSFPATGLAEDCLFIEVFAPSKATTTSKLPVFFFIQGGGFNSDSNPNMNGTGLVTAGDMDLIVVSFNYRVGPYGFLASKEVMNNGSINVGLLDQRKALEWVHANIAKFGGDPGHVVLGGDSAGAESITLQMTAFGGAPTNLFQAVIGESQSFPTTLTVPQAQFQYDALVQRVGCANASDTLACLRTTPIDVLQNANIAIPFPGRANPPDFLYNAIIDGDFLVDLPFRLFTEGKFVKVPSVFGDDTNEGTIFTPSNLTSVSDMDNFLLDNFPNLTSSMLTTINSLYPEGPQFPSRGSFFSAAATVYGEMRYICPGIFISSAINQFRSPSPNWNYHYNVIDPDEQASGLGVPHTVELHAIWGVNNTNGGTPASYFTTNAPIIPIMQGYWTSFIRTFNPNTHKDPSAPQWEPFGTGKNRILMQTNATKMEVVPSDQDARCNFLHSIGIALQQ</sequence>
<dbReference type="Gene3D" id="3.40.50.1820">
    <property type="entry name" value="alpha/beta hydrolase"/>
    <property type="match status" value="1"/>
</dbReference>
<dbReference type="InterPro" id="IPR002018">
    <property type="entry name" value="CarbesteraseB"/>
</dbReference>
<dbReference type="EC" id="3.1.1.-" evidence="3"/>
<feature type="chain" id="PRO_5005118483" description="Carboxylic ester hydrolase" evidence="3">
    <location>
        <begin position="22"/>
        <end position="535"/>
    </location>
</feature>
<dbReference type="STRING" id="27342.A0A0H2SEH5"/>
<dbReference type="EMBL" id="KQ085930">
    <property type="protein sequence ID" value="KLO15426.1"/>
    <property type="molecule type" value="Genomic_DNA"/>
</dbReference>
<dbReference type="OrthoDB" id="408631at2759"/>
<evidence type="ECO:0000313" key="6">
    <source>
        <dbReference type="Proteomes" id="UP000053477"/>
    </source>
</evidence>
<organism evidence="5 6">
    <name type="scientific">Schizopora paradoxa</name>
    <dbReference type="NCBI Taxonomy" id="27342"/>
    <lineage>
        <taxon>Eukaryota</taxon>
        <taxon>Fungi</taxon>
        <taxon>Dikarya</taxon>
        <taxon>Basidiomycota</taxon>
        <taxon>Agaricomycotina</taxon>
        <taxon>Agaricomycetes</taxon>
        <taxon>Hymenochaetales</taxon>
        <taxon>Schizoporaceae</taxon>
        <taxon>Schizopora</taxon>
    </lineage>
</organism>
<name>A0A0H2SEH5_9AGAM</name>